<dbReference type="NCBIfam" id="NF003967">
    <property type="entry name" value="PRK05461.1"/>
    <property type="match status" value="1"/>
</dbReference>
<evidence type="ECO:0000313" key="2">
    <source>
        <dbReference type="Proteomes" id="UP000596329"/>
    </source>
</evidence>
<dbReference type="Pfam" id="PF04379">
    <property type="entry name" value="DUF525"/>
    <property type="match status" value="1"/>
</dbReference>
<dbReference type="KEGG" id="fpw:IA04_01990"/>
<dbReference type="SUPFAM" id="SSF110069">
    <property type="entry name" value="ApaG-like"/>
    <property type="match status" value="1"/>
</dbReference>
<dbReference type="KEGG" id="fpv:IA03_02050"/>
<sequence length="128" mass="14456">MVIQTTRGIKISVLTTFEGTYFKNNKMHFAFSYHITIENHSKDSVQLITRHWEIHDALNYLETVDGEGVIGKKPVLKPGETHTYSSGCLLCAPFGTMKGHFEMINFTTTKSFKVIVPAFKLNALFALN</sequence>
<dbReference type="PROSITE" id="PS51087">
    <property type="entry name" value="APAG"/>
    <property type="match status" value="1"/>
</dbReference>
<dbReference type="GeneID" id="66551553"/>
<dbReference type="PANTHER" id="PTHR14289:SF16">
    <property type="entry name" value="POLYMERASE DELTA-INTERACTING PROTEIN 2"/>
    <property type="match status" value="1"/>
</dbReference>
<dbReference type="Gene3D" id="2.60.40.1470">
    <property type="entry name" value="ApaG domain"/>
    <property type="match status" value="1"/>
</dbReference>
<dbReference type="GO" id="GO:0070987">
    <property type="term" value="P:error-free translesion synthesis"/>
    <property type="evidence" value="ECO:0007669"/>
    <property type="project" value="TreeGrafter"/>
</dbReference>
<dbReference type="PANTHER" id="PTHR14289">
    <property type="entry name" value="F-BOX ONLY PROTEIN 3"/>
    <property type="match status" value="1"/>
</dbReference>
<dbReference type="OMA" id="MRGEYFC"/>
<dbReference type="KEGG" id="fpq:IB65_01965"/>
<reference evidence="1 2" key="1">
    <citation type="submission" date="2020-07" db="EMBL/GenBank/DDBJ databases">
        <title>Genomic characterization of Flavobacterium psychrophilum strains.</title>
        <authorList>
            <person name="Castillo D."/>
            <person name="Jorgensen J."/>
            <person name="Middelboe M."/>
        </authorList>
    </citation>
    <scope>NUCLEOTIDE SEQUENCE [LARGE SCALE GENOMIC DNA]</scope>
    <source>
        <strain evidence="1 2">FPS-R7</strain>
    </source>
</reference>
<dbReference type="RefSeq" id="WP_011962585.1">
    <property type="nucleotide sequence ID" value="NZ_BCNG01000020.1"/>
</dbReference>
<organism evidence="1 2">
    <name type="scientific">Flavobacterium psychrophilum</name>
    <dbReference type="NCBI Taxonomy" id="96345"/>
    <lineage>
        <taxon>Bacteria</taxon>
        <taxon>Pseudomonadati</taxon>
        <taxon>Bacteroidota</taxon>
        <taxon>Flavobacteriia</taxon>
        <taxon>Flavobacteriales</taxon>
        <taxon>Flavobacteriaceae</taxon>
        <taxon>Flavobacterium</taxon>
    </lineage>
</organism>
<dbReference type="InterPro" id="IPR036767">
    <property type="entry name" value="ApaG_sf"/>
</dbReference>
<gene>
    <name evidence="1" type="primary">apaG</name>
    <name evidence="1" type="ORF">H0H26_03365</name>
</gene>
<accession>A0A075SA89</accession>
<protein>
    <submittedName>
        <fullName evidence="1">Co2+/Mg2+ efflux protein ApaG</fullName>
    </submittedName>
</protein>
<dbReference type="Proteomes" id="UP000596329">
    <property type="component" value="Chromosome"/>
</dbReference>
<name>A0A075SA89_FLAPS</name>
<dbReference type="InterPro" id="IPR007474">
    <property type="entry name" value="ApaG_domain"/>
</dbReference>
<proteinExistence type="predicted"/>
<evidence type="ECO:0000313" key="1">
    <source>
        <dbReference type="EMBL" id="QRE04654.1"/>
    </source>
</evidence>
<dbReference type="EMBL" id="CP059075">
    <property type="protein sequence ID" value="QRE04654.1"/>
    <property type="molecule type" value="Genomic_DNA"/>
</dbReference>
<dbReference type="AlphaFoldDB" id="A0A075SA89"/>
<dbReference type="KEGG" id="fpk:IA06_02030"/>